<proteinExistence type="predicted"/>
<name>B0M9Y0_ANACD</name>
<dbReference type="Proteomes" id="UP000004935">
    <property type="component" value="Unassembled WGS sequence"/>
</dbReference>
<sequence>MHTASETLLKEEKLTSLRMQGLQNGQNGRNICWSRLLRNQRCHL</sequence>
<keyword evidence="2" id="KW-1185">Reference proteome</keyword>
<evidence type="ECO:0000313" key="2">
    <source>
        <dbReference type="Proteomes" id="UP000004935"/>
    </source>
</evidence>
<accession>B0M9Y0</accession>
<reference evidence="1" key="1">
    <citation type="submission" date="2007-11" db="EMBL/GenBank/DDBJ databases">
        <authorList>
            <person name="Fulton L."/>
            <person name="Clifton S."/>
            <person name="Fulton B."/>
            <person name="Xu J."/>
            <person name="Minx P."/>
            <person name="Pepin K.H."/>
            <person name="Johnson M."/>
            <person name="Thiruvilangam P."/>
            <person name="Bhonagiri V."/>
            <person name="Nash W.E."/>
            <person name="Mardis E.R."/>
            <person name="Wilson R.K."/>
        </authorList>
    </citation>
    <scope>NUCLEOTIDE SEQUENCE [LARGE SCALE GENOMIC DNA]</scope>
    <source>
        <strain evidence="1">DSM 14662</strain>
    </source>
</reference>
<dbReference type="EMBL" id="ABAX03000002">
    <property type="protein sequence ID" value="EDR99102.1"/>
    <property type="molecule type" value="Genomic_DNA"/>
</dbReference>
<dbReference type="AlphaFoldDB" id="B0M9Y0"/>
<protein>
    <submittedName>
        <fullName evidence="1">Uncharacterized protein</fullName>
    </submittedName>
</protein>
<dbReference type="STRING" id="411490.ANACAC_00353"/>
<comment type="caution">
    <text evidence="1">The sequence shown here is derived from an EMBL/GenBank/DDBJ whole genome shotgun (WGS) entry which is preliminary data.</text>
</comment>
<dbReference type="HOGENOM" id="CLU_3211589_0_0_9"/>
<evidence type="ECO:0000313" key="1">
    <source>
        <dbReference type="EMBL" id="EDR99102.1"/>
    </source>
</evidence>
<gene>
    <name evidence="1" type="ORF">ANACAC_00353</name>
</gene>
<organism evidence="1 2">
    <name type="scientific">Anaerostipes caccae (strain DSM 14662 / CCUG 47493 / JCM 13470 / NCIMB 13811 / L1-92)</name>
    <dbReference type="NCBI Taxonomy" id="411490"/>
    <lineage>
        <taxon>Bacteria</taxon>
        <taxon>Bacillati</taxon>
        <taxon>Bacillota</taxon>
        <taxon>Clostridia</taxon>
        <taxon>Lachnospirales</taxon>
        <taxon>Lachnospiraceae</taxon>
        <taxon>Anaerostipes</taxon>
    </lineage>
</organism>
<reference evidence="1" key="2">
    <citation type="submission" date="2013-11" db="EMBL/GenBank/DDBJ databases">
        <title>Draft genome sequence of Anaerostipes caccae (DSM 14662).</title>
        <authorList>
            <person name="Sudarsanam P."/>
            <person name="Ley R."/>
            <person name="Guruge J."/>
            <person name="Turnbaugh P.J."/>
            <person name="Mahowald M."/>
            <person name="Liep D."/>
            <person name="Gordon J."/>
        </authorList>
    </citation>
    <scope>NUCLEOTIDE SEQUENCE</scope>
    <source>
        <strain evidence="1">DSM 14662</strain>
    </source>
</reference>